<dbReference type="Gene3D" id="3.40.50.1820">
    <property type="entry name" value="alpha/beta hydrolase"/>
    <property type="match status" value="1"/>
</dbReference>
<dbReference type="EMBL" id="VKDI01000045">
    <property type="protein sequence ID" value="TRX45299.1"/>
    <property type="molecule type" value="Genomic_DNA"/>
</dbReference>
<dbReference type="InterPro" id="IPR029058">
    <property type="entry name" value="AB_hydrolase_fold"/>
</dbReference>
<comment type="caution">
    <text evidence="1">The sequence shown here is derived from an EMBL/GenBank/DDBJ whole genome shotgun (WGS) entry which is preliminary data.</text>
</comment>
<reference evidence="1 2" key="1">
    <citation type="submission" date="2019-07" db="EMBL/GenBank/DDBJ databases">
        <title>Draft genome of C. aurimucosum strain 2299.</title>
        <authorList>
            <person name="Pacheco L.G.C."/>
            <person name="Aguiar E.R.G.R."/>
            <person name="Santos C.S."/>
            <person name="Rocha D.J.P.G."/>
            <person name="Sant'Anna L.O."/>
            <person name="Mattos-Guaraldi A.L."/>
            <person name="Santos L.S."/>
        </authorList>
    </citation>
    <scope>NUCLEOTIDE SEQUENCE [LARGE SCALE GENOMIC DNA]</scope>
    <source>
        <strain evidence="1 2">2299</strain>
    </source>
</reference>
<dbReference type="SUPFAM" id="SSF53474">
    <property type="entry name" value="alpha/beta-Hydrolases"/>
    <property type="match status" value="1"/>
</dbReference>
<gene>
    <name evidence="1" type="ORF">FNY88_12530</name>
</gene>
<dbReference type="Proteomes" id="UP000316859">
    <property type="component" value="Unassembled WGS sequence"/>
</dbReference>
<protein>
    <recommendedName>
        <fullName evidence="3">Peptidase S9 prolyl oligopeptidase catalytic domain-containing protein</fullName>
    </recommendedName>
</protein>
<accession>A0ABY3CQV8</accession>
<evidence type="ECO:0008006" key="3">
    <source>
        <dbReference type="Google" id="ProtNLM"/>
    </source>
</evidence>
<proteinExistence type="predicted"/>
<evidence type="ECO:0000313" key="2">
    <source>
        <dbReference type="Proteomes" id="UP000316859"/>
    </source>
</evidence>
<evidence type="ECO:0000313" key="1">
    <source>
        <dbReference type="EMBL" id="TRX45299.1"/>
    </source>
</evidence>
<name>A0ABY3CQV8_9CORY</name>
<dbReference type="RefSeq" id="WP_144015147.1">
    <property type="nucleotide sequence ID" value="NZ_VKDI01000045.1"/>
</dbReference>
<sequence>MRIRHRAVSRILHLDAVEQRFEHHITHCVRPRWEALGAVRHSHFFSLNEFVHSPTLRPGVISIAHNGLPLDMSLRIKQGAPLLVVLHGAASEDVHLPFLSGQSVSKNLAVSKLSLSDPSLYLNPGLNLSWFAGNTHQPRLHDDLTRVITKVAHHCGAPRIILLGGSGGGFAAISLAARLEHATAVAMNPQTDIFRYHHNHVNAYIDMAWGGDRELFISQGVHNLSRTLLESTARPQILYMQNSNDDFHVAHHLQRFIKEIGDYPFSLLQKPWRDGHTPPPKPLISRVLALLAANQYAQLAALGFVHHGSAADDAVGSSGQ</sequence>
<keyword evidence="2" id="KW-1185">Reference proteome</keyword>
<organism evidence="1 2">
    <name type="scientific">Corynebacterium guaraldiae</name>
    <dbReference type="NCBI Taxonomy" id="3051103"/>
    <lineage>
        <taxon>Bacteria</taxon>
        <taxon>Bacillati</taxon>
        <taxon>Actinomycetota</taxon>
        <taxon>Actinomycetes</taxon>
        <taxon>Mycobacteriales</taxon>
        <taxon>Corynebacteriaceae</taxon>
        <taxon>Corynebacterium</taxon>
    </lineage>
</organism>